<feature type="chain" id="PRO_5046652633" description="Membrane protein insertase YidC" evidence="18">
    <location>
        <begin position="21"/>
        <end position="248"/>
    </location>
</feature>
<evidence type="ECO:0000256" key="12">
    <source>
        <dbReference type="ARBA" id="ARBA00026028"/>
    </source>
</evidence>
<feature type="domain" description="Membrane insertase YidC/Oxa/ALB C-terminal" evidence="19">
    <location>
        <begin position="26"/>
        <end position="247"/>
    </location>
</feature>
<evidence type="ECO:0000256" key="4">
    <source>
        <dbReference type="ARBA" id="ARBA00022448"/>
    </source>
</evidence>
<evidence type="ECO:0000256" key="11">
    <source>
        <dbReference type="ARBA" id="ARBA00025034"/>
    </source>
</evidence>
<dbReference type="RefSeq" id="WP_156207504.1">
    <property type="nucleotide sequence ID" value="NZ_WHPN01000402.1"/>
</dbReference>
<evidence type="ECO:0000256" key="8">
    <source>
        <dbReference type="ARBA" id="ARBA00022989"/>
    </source>
</evidence>
<dbReference type="PANTHER" id="PTHR12428">
    <property type="entry name" value="OXA1"/>
    <property type="match status" value="1"/>
</dbReference>
<keyword evidence="6 16" id="KW-0812">Transmembrane</keyword>
<evidence type="ECO:0000313" key="21">
    <source>
        <dbReference type="Proteomes" id="UP000621266"/>
    </source>
</evidence>
<evidence type="ECO:0000256" key="10">
    <source>
        <dbReference type="ARBA" id="ARBA00023186"/>
    </source>
</evidence>
<evidence type="ECO:0000313" key="20">
    <source>
        <dbReference type="EMBL" id="KAF4405835.1"/>
    </source>
</evidence>
<dbReference type="InterPro" id="IPR001708">
    <property type="entry name" value="YidC/ALB3/OXA1/COX18"/>
</dbReference>
<dbReference type="InterPro" id="IPR047196">
    <property type="entry name" value="YidC_ALB_C"/>
</dbReference>
<feature type="transmembrane region" description="Helical" evidence="17">
    <location>
        <begin position="150"/>
        <end position="169"/>
    </location>
</feature>
<accession>A0ABQ7FB68</accession>
<evidence type="ECO:0000256" key="2">
    <source>
        <dbReference type="ARBA" id="ARBA00010527"/>
    </source>
</evidence>
<keyword evidence="4" id="KW-0813">Transport</keyword>
<dbReference type="InterPro" id="IPR028055">
    <property type="entry name" value="YidC/Oxa/ALB_C"/>
</dbReference>
<evidence type="ECO:0000256" key="7">
    <source>
        <dbReference type="ARBA" id="ARBA00022927"/>
    </source>
</evidence>
<evidence type="ECO:0000256" key="17">
    <source>
        <dbReference type="SAM" id="Phobius"/>
    </source>
</evidence>
<keyword evidence="9 17" id="KW-0472">Membrane</keyword>
<evidence type="ECO:0000256" key="16">
    <source>
        <dbReference type="RuleBase" id="RU003945"/>
    </source>
</evidence>
<evidence type="ECO:0000256" key="18">
    <source>
        <dbReference type="SAM" id="SignalP"/>
    </source>
</evidence>
<dbReference type="EMBL" id="WHPN01000402">
    <property type="protein sequence ID" value="KAF4405835.1"/>
    <property type="molecule type" value="Genomic_DNA"/>
</dbReference>
<comment type="function">
    <text evidence="11">Required for the insertion and/or proper folding and/or complex formation of integral membrane proteins into the membrane. Involved in integration of membrane proteins that insert both dependently and independently of the Sec translocase complex, as well as at least some lipoproteins. Aids folding of multispanning membrane proteins.</text>
</comment>
<gene>
    <name evidence="20" type="ORF">GCU69_27985</name>
</gene>
<feature type="transmembrane region" description="Helical" evidence="17">
    <location>
        <begin position="212"/>
        <end position="233"/>
    </location>
</feature>
<reference evidence="20 21" key="1">
    <citation type="submission" date="2019-10" db="EMBL/GenBank/DDBJ databases">
        <title>Streptomyces tenebrisbrunneis sp.nov., an endogenous actinomycete isolated from of Lycium ruthenicum.</title>
        <authorList>
            <person name="Ma L."/>
        </authorList>
    </citation>
    <scope>NUCLEOTIDE SEQUENCE [LARGE SCALE GENOMIC DNA]</scope>
    <source>
        <strain evidence="20 21">TRM 66187</strain>
    </source>
</reference>
<keyword evidence="10" id="KW-0143">Chaperone</keyword>
<dbReference type="Pfam" id="PF02096">
    <property type="entry name" value="60KD_IMP"/>
    <property type="match status" value="1"/>
</dbReference>
<proteinExistence type="inferred from homology"/>
<evidence type="ECO:0000256" key="13">
    <source>
        <dbReference type="ARBA" id="ARBA00031538"/>
    </source>
</evidence>
<dbReference type="CDD" id="cd20070">
    <property type="entry name" value="5TM_YidC_Alb3"/>
    <property type="match status" value="1"/>
</dbReference>
<dbReference type="Proteomes" id="UP000621266">
    <property type="component" value="Unassembled WGS sequence"/>
</dbReference>
<keyword evidence="8 17" id="KW-1133">Transmembrane helix</keyword>
<organism evidence="20 21">
    <name type="scientific">Streptomyces lycii</name>
    <dbReference type="NCBI Taxonomy" id="2654337"/>
    <lineage>
        <taxon>Bacteria</taxon>
        <taxon>Bacillati</taxon>
        <taxon>Actinomycetota</taxon>
        <taxon>Actinomycetes</taxon>
        <taxon>Kitasatosporales</taxon>
        <taxon>Streptomycetaceae</taxon>
        <taxon>Streptomyces</taxon>
    </lineage>
</organism>
<comment type="similarity">
    <text evidence="2">Belongs to the OXA1/ALB3/YidC family. Type 1 subfamily.</text>
</comment>
<sequence>MSVFAHLVSLFAGALQPVFAASATAAAIVLFTLCVKLALHPLTRAAVRGEKTRARLAPRVAELRRKHARNPERLRSALADLYAEEKSSPLAGCLPMLVQLPVFFVMYRLFTASEIGGEANELLDHRLLAAPLGGRWADALGDGGPFGPQGLVYLALFALTAAVATWTYARARRTARDAPQLVAPAAPAGRSGDTGAVPGAQAVAGMARMLPLLSFGTLLTAAVVPLAAGLYVVTSTAWTAAERAWLTR</sequence>
<keyword evidence="21" id="KW-1185">Reference proteome</keyword>
<comment type="subcellular location">
    <subcellularLocation>
        <location evidence="1">Cell membrane</location>
        <topology evidence="1">Multi-pass membrane protein</topology>
    </subcellularLocation>
    <subcellularLocation>
        <location evidence="16">Membrane</location>
        <topology evidence="16">Multi-pass membrane protein</topology>
    </subcellularLocation>
</comment>
<evidence type="ECO:0000256" key="1">
    <source>
        <dbReference type="ARBA" id="ARBA00004651"/>
    </source>
</evidence>
<dbReference type="PANTHER" id="PTHR12428:SF65">
    <property type="entry name" value="CYTOCHROME C OXIDASE ASSEMBLY PROTEIN COX18, MITOCHONDRIAL"/>
    <property type="match status" value="1"/>
</dbReference>
<keyword evidence="7" id="KW-0653">Protein transport</keyword>
<evidence type="ECO:0000256" key="6">
    <source>
        <dbReference type="ARBA" id="ARBA00022692"/>
    </source>
</evidence>
<evidence type="ECO:0000256" key="15">
    <source>
        <dbReference type="ARBA" id="ARBA00033342"/>
    </source>
</evidence>
<comment type="caution">
    <text evidence="20">The sequence shown here is derived from an EMBL/GenBank/DDBJ whole genome shotgun (WGS) entry which is preliminary data.</text>
</comment>
<evidence type="ECO:0000256" key="5">
    <source>
        <dbReference type="ARBA" id="ARBA00022475"/>
    </source>
</evidence>
<dbReference type="NCBIfam" id="TIGR03592">
    <property type="entry name" value="yidC_oxa1_cterm"/>
    <property type="match status" value="1"/>
</dbReference>
<evidence type="ECO:0000256" key="9">
    <source>
        <dbReference type="ARBA" id="ARBA00023136"/>
    </source>
</evidence>
<keyword evidence="18" id="KW-0732">Signal</keyword>
<keyword evidence="5" id="KW-1003">Cell membrane</keyword>
<evidence type="ECO:0000256" key="3">
    <source>
        <dbReference type="ARBA" id="ARBA00015325"/>
    </source>
</evidence>
<feature type="signal peptide" evidence="18">
    <location>
        <begin position="1"/>
        <end position="20"/>
    </location>
</feature>
<protein>
    <recommendedName>
        <fullName evidence="3">Membrane protein insertase YidC</fullName>
    </recommendedName>
    <alternativeName>
        <fullName evidence="15">Foldase YidC</fullName>
    </alternativeName>
    <alternativeName>
        <fullName evidence="14">Membrane integrase YidC</fullName>
    </alternativeName>
    <alternativeName>
        <fullName evidence="13">Membrane protein YidC</fullName>
    </alternativeName>
</protein>
<evidence type="ECO:0000256" key="14">
    <source>
        <dbReference type="ARBA" id="ARBA00033245"/>
    </source>
</evidence>
<evidence type="ECO:0000259" key="19">
    <source>
        <dbReference type="Pfam" id="PF02096"/>
    </source>
</evidence>
<comment type="subunit">
    <text evidence="12">Interacts with the Sec translocase complex via SecD. Specifically interacts with transmembrane segments of nascent integral membrane proteins during membrane integration.</text>
</comment>
<name>A0ABQ7FB68_9ACTN</name>